<keyword evidence="1" id="KW-0812">Transmembrane</keyword>
<name>A0ABP8WLA1_9ACTN</name>
<keyword evidence="1" id="KW-0472">Membrane</keyword>
<feature type="transmembrane region" description="Helical" evidence="1">
    <location>
        <begin position="62"/>
        <end position="79"/>
    </location>
</feature>
<keyword evidence="3" id="KW-1185">Reference proteome</keyword>
<organism evidence="2 3">
    <name type="scientific">Nocardioides nanhaiensis</name>
    <dbReference type="NCBI Taxonomy" id="1476871"/>
    <lineage>
        <taxon>Bacteria</taxon>
        <taxon>Bacillati</taxon>
        <taxon>Actinomycetota</taxon>
        <taxon>Actinomycetes</taxon>
        <taxon>Propionibacteriales</taxon>
        <taxon>Nocardioidaceae</taxon>
        <taxon>Nocardioides</taxon>
    </lineage>
</organism>
<protein>
    <submittedName>
        <fullName evidence="2">Uncharacterized protein</fullName>
    </submittedName>
</protein>
<accession>A0ABP8WLA1</accession>
<evidence type="ECO:0000256" key="1">
    <source>
        <dbReference type="SAM" id="Phobius"/>
    </source>
</evidence>
<sequence length="157" mass="17281">MIPVNLLLIAWVWFGRVIFGVGGWFLLLGLLVVVPALLLTLLTTTVLAYTQAARPRHLTTHQAVAQVLVWFCLFTWGLFQPDFGDTKDSELSFLTQITGERSRSLLDASYTLTGFSIFGAALAWLLLLGYLVFARQKVEPQHWAPLGAPPASPAAGR</sequence>
<reference evidence="3" key="1">
    <citation type="journal article" date="2019" name="Int. J. Syst. Evol. Microbiol.">
        <title>The Global Catalogue of Microorganisms (GCM) 10K type strain sequencing project: providing services to taxonomists for standard genome sequencing and annotation.</title>
        <authorList>
            <consortium name="The Broad Institute Genomics Platform"/>
            <consortium name="The Broad Institute Genome Sequencing Center for Infectious Disease"/>
            <person name="Wu L."/>
            <person name="Ma J."/>
        </authorList>
    </citation>
    <scope>NUCLEOTIDE SEQUENCE [LARGE SCALE GENOMIC DNA]</scope>
    <source>
        <strain evidence="3">JCM 18127</strain>
    </source>
</reference>
<gene>
    <name evidence="2" type="ORF">GCM10023226_30300</name>
</gene>
<proteinExistence type="predicted"/>
<evidence type="ECO:0000313" key="3">
    <source>
        <dbReference type="Proteomes" id="UP001500621"/>
    </source>
</evidence>
<comment type="caution">
    <text evidence="2">The sequence shown here is derived from an EMBL/GenBank/DDBJ whole genome shotgun (WGS) entry which is preliminary data.</text>
</comment>
<dbReference type="EMBL" id="BAABIM010000003">
    <property type="protein sequence ID" value="GAA4690355.1"/>
    <property type="molecule type" value="Genomic_DNA"/>
</dbReference>
<feature type="transmembrane region" description="Helical" evidence="1">
    <location>
        <begin position="110"/>
        <end position="133"/>
    </location>
</feature>
<keyword evidence="1" id="KW-1133">Transmembrane helix</keyword>
<dbReference type="Proteomes" id="UP001500621">
    <property type="component" value="Unassembled WGS sequence"/>
</dbReference>
<evidence type="ECO:0000313" key="2">
    <source>
        <dbReference type="EMBL" id="GAA4690355.1"/>
    </source>
</evidence>